<dbReference type="Gene3D" id="3.90.190.10">
    <property type="entry name" value="Protein tyrosine phosphatase superfamily"/>
    <property type="match status" value="1"/>
</dbReference>
<dbReference type="PROSITE" id="PS50054">
    <property type="entry name" value="TYR_PHOSPHATASE_DUAL"/>
    <property type="match status" value="1"/>
</dbReference>
<dbReference type="PROSITE" id="PS50056">
    <property type="entry name" value="TYR_PHOSPHATASE_2"/>
    <property type="match status" value="1"/>
</dbReference>
<dbReference type="GO" id="GO:0033260">
    <property type="term" value="P:nuclear DNA replication"/>
    <property type="evidence" value="ECO:0007669"/>
    <property type="project" value="TreeGrafter"/>
</dbReference>
<dbReference type="InParanoid" id="G3AE37"/>
<keyword evidence="6" id="KW-1185">Reference proteome</keyword>
<evidence type="ECO:0000256" key="1">
    <source>
        <dbReference type="ARBA" id="ARBA00022801"/>
    </source>
</evidence>
<dbReference type="PROSITE" id="PS00383">
    <property type="entry name" value="TYR_PHOSPHATASE_1"/>
    <property type="match status" value="1"/>
</dbReference>
<dbReference type="InterPro" id="IPR000387">
    <property type="entry name" value="Tyr_Pase_dom"/>
</dbReference>
<feature type="domain" description="Tyrosine-protein phosphatase" evidence="3">
    <location>
        <begin position="492"/>
        <end position="693"/>
    </location>
</feature>
<dbReference type="GO" id="GO:0008138">
    <property type="term" value="F:protein tyrosine/serine/threonine phosphatase activity"/>
    <property type="evidence" value="ECO:0007669"/>
    <property type="project" value="TreeGrafter"/>
</dbReference>
<evidence type="ECO:0000259" key="4">
    <source>
        <dbReference type="PROSITE" id="PS50056"/>
    </source>
</evidence>
<dbReference type="OMA" id="KLMAPLS"/>
<sequence>MTLSEDLEHLKLNENDTFEFNKHRSASLSSNVSIPSREQSWFTRFNFKLRQKGKNVYVIERISDLKLLFEFYYKHRNRFNFNYSESLFPYLHGLNNSNQCSYFLDEVQLKDIHHQLSNLQLNNVMFLRSDNKKTNIPNLLNTVDIKELLTKEGSYCSLDYDHTSPENEGELNCRNFNKQIKLMAPLSHFVLYNYNNTCNDETMRILRQIIPSDRFIYSIEIDYWWMEIDSSYFDNEYDELKMYNNSMTNEISFSEEKYVSHDEIYDCKFHKYEQNLIWRLNSRKWILNDRVCVGNILDFNNLRLETREFKLIINCHQDAKLPTLELLESIWDNFSLENSQGSVFYLDFPASGSFDPLRITNDELNIILNVLKLIEKISRQNKIFVFSYDGFTGSSLLTICITMLLARKTVEEAIIYLVQSPAKIYFFKGDMSYLSRFERFVDYLNKHLISEFPNIIPPDSLNFSAINRYYHMHPIIKPQPYDWFKLNQDNNFPSRVSPGVYLGSLNHANSRTILRSLKISHMVSIGECPAWWADLDQYITFDFENVSTSKHVLTPIFTFNENCQVYDVDLSQYSIPPRIVPGSVKSLVYIHNFNDDGRDSILPLLLDAPTYIQEKILLGSNKNTFQANEITLVHCKIGASRSASLVLASLMKQHRINLVQAYLALRVLRFNIIIQPNLKLFYDLYLYQSYLGVDEQDNDCKIWNWECLCKEVQLLNDNYL</sequence>
<evidence type="ECO:0000313" key="6">
    <source>
        <dbReference type="Proteomes" id="UP000000709"/>
    </source>
</evidence>
<dbReference type="HOGENOM" id="CLU_011664_0_0_1"/>
<dbReference type="RefSeq" id="XP_007372983.1">
    <property type="nucleotide sequence ID" value="XM_007372921.1"/>
</dbReference>
<accession>G3AE37</accession>
<dbReference type="eggNOG" id="KOG1716">
    <property type="taxonomic scope" value="Eukaryota"/>
</dbReference>
<dbReference type="AlphaFoldDB" id="G3AE37"/>
<dbReference type="EMBL" id="GL996499">
    <property type="protein sequence ID" value="EGW35571.1"/>
    <property type="molecule type" value="Genomic_DNA"/>
</dbReference>
<name>G3AE37_SPAPN</name>
<dbReference type="InterPro" id="IPR016130">
    <property type="entry name" value="Tyr_Pase_AS"/>
</dbReference>
<evidence type="ECO:0000259" key="3">
    <source>
        <dbReference type="PROSITE" id="PS50054"/>
    </source>
</evidence>
<dbReference type="SMART" id="SM00404">
    <property type="entry name" value="PTPc_motif"/>
    <property type="match status" value="1"/>
</dbReference>
<protein>
    <submittedName>
        <fullName evidence="5">Uncharacterized protein</fullName>
    </submittedName>
</protein>
<dbReference type="InterPro" id="IPR000340">
    <property type="entry name" value="Dual-sp_phosphatase_cat-dom"/>
</dbReference>
<proteinExistence type="predicted"/>
<dbReference type="InterPro" id="IPR020422">
    <property type="entry name" value="TYR_PHOSPHATASE_DUAL_dom"/>
</dbReference>
<dbReference type="GeneID" id="18870736"/>
<keyword evidence="1" id="KW-0378">Hydrolase</keyword>
<reference evidence="5 6" key="1">
    <citation type="journal article" date="2011" name="Proc. Natl. Acad. Sci. U.S.A.">
        <title>Comparative genomics of xylose-fermenting fungi for enhanced biofuel production.</title>
        <authorList>
            <person name="Wohlbach D.J."/>
            <person name="Kuo A."/>
            <person name="Sato T.K."/>
            <person name="Potts K.M."/>
            <person name="Salamov A.A."/>
            <person name="LaButti K.M."/>
            <person name="Sun H."/>
            <person name="Clum A."/>
            <person name="Pangilinan J.L."/>
            <person name="Lindquist E.A."/>
            <person name="Lucas S."/>
            <person name="Lapidus A."/>
            <person name="Jin M."/>
            <person name="Gunawan C."/>
            <person name="Balan V."/>
            <person name="Dale B.E."/>
            <person name="Jeffries T.W."/>
            <person name="Zinkel R."/>
            <person name="Barry K.W."/>
            <person name="Grigoriev I.V."/>
            <person name="Gasch A.P."/>
        </authorList>
    </citation>
    <scope>NUCLEOTIDE SEQUENCE [LARGE SCALE GENOMIC DNA]</scope>
    <source>
        <strain evidence="6">NRRL Y-27907 / 11-Y1</strain>
    </source>
</reference>
<feature type="domain" description="Tyrosine specific protein phosphatases" evidence="4">
    <location>
        <begin position="632"/>
        <end position="680"/>
    </location>
</feature>
<evidence type="ECO:0000313" key="5">
    <source>
        <dbReference type="EMBL" id="EGW35571.1"/>
    </source>
</evidence>
<keyword evidence="2" id="KW-0904">Protein phosphatase</keyword>
<dbReference type="SUPFAM" id="SSF52799">
    <property type="entry name" value="(Phosphotyrosine protein) phosphatases II"/>
    <property type="match status" value="2"/>
</dbReference>
<dbReference type="Pfam" id="PF00782">
    <property type="entry name" value="DSPc"/>
    <property type="match status" value="1"/>
</dbReference>
<dbReference type="KEGG" id="spaa:SPAPADRAFT_146959"/>
<dbReference type="STRING" id="619300.G3AE37"/>
<dbReference type="SMART" id="SM00195">
    <property type="entry name" value="DSPc"/>
    <property type="match status" value="1"/>
</dbReference>
<dbReference type="PANTHER" id="PTHR47550:SF1">
    <property type="entry name" value="DUAL SPECIFICITY PROTEIN PHOSPHATASE PPS1"/>
    <property type="match status" value="1"/>
</dbReference>
<gene>
    <name evidence="5" type="ORF">SPAPADRAFT_146959</name>
</gene>
<organism evidence="6">
    <name type="scientific">Spathaspora passalidarum (strain NRRL Y-27907 / 11-Y1)</name>
    <dbReference type="NCBI Taxonomy" id="619300"/>
    <lineage>
        <taxon>Eukaryota</taxon>
        <taxon>Fungi</taxon>
        <taxon>Dikarya</taxon>
        <taxon>Ascomycota</taxon>
        <taxon>Saccharomycotina</taxon>
        <taxon>Pichiomycetes</taxon>
        <taxon>Debaryomycetaceae</taxon>
        <taxon>Spathaspora</taxon>
    </lineage>
</organism>
<evidence type="ECO:0000256" key="2">
    <source>
        <dbReference type="ARBA" id="ARBA00022912"/>
    </source>
</evidence>
<dbReference type="OrthoDB" id="273181at2759"/>
<dbReference type="GO" id="GO:0005634">
    <property type="term" value="C:nucleus"/>
    <property type="evidence" value="ECO:0007669"/>
    <property type="project" value="GOC"/>
</dbReference>
<dbReference type="PANTHER" id="PTHR47550">
    <property type="entry name" value="DUAL SPECIFICITY PROTEIN PHOSPHATASE PPS1"/>
    <property type="match status" value="1"/>
</dbReference>
<dbReference type="InterPro" id="IPR029021">
    <property type="entry name" value="Prot-tyrosine_phosphatase-like"/>
</dbReference>
<dbReference type="InterPro" id="IPR053239">
    <property type="entry name" value="Dual_spec_PTase"/>
</dbReference>
<dbReference type="Proteomes" id="UP000000709">
    <property type="component" value="Unassembled WGS sequence"/>
</dbReference>
<dbReference type="InterPro" id="IPR003595">
    <property type="entry name" value="Tyr_Pase_cat"/>
</dbReference>